<comment type="caution">
    <text evidence="2">The sequence shown here is derived from an EMBL/GenBank/DDBJ whole genome shotgun (WGS) entry which is preliminary data.</text>
</comment>
<dbReference type="InterPro" id="IPR008271">
    <property type="entry name" value="Ser/Thr_kinase_AS"/>
</dbReference>
<dbReference type="GO" id="GO:0005524">
    <property type="term" value="F:ATP binding"/>
    <property type="evidence" value="ECO:0007669"/>
    <property type="project" value="InterPro"/>
</dbReference>
<feature type="domain" description="Protein kinase" evidence="1">
    <location>
        <begin position="1"/>
        <end position="152"/>
    </location>
</feature>
<dbReference type="GO" id="GO:0004714">
    <property type="term" value="F:transmembrane receptor protein tyrosine kinase activity"/>
    <property type="evidence" value="ECO:0007669"/>
    <property type="project" value="InterPro"/>
</dbReference>
<dbReference type="PROSITE" id="PS50011">
    <property type="entry name" value="PROTEIN_KINASE_DOM"/>
    <property type="match status" value="1"/>
</dbReference>
<organism evidence="2 3">
    <name type="scientific">Cynara cardunculus var. scolymus</name>
    <name type="common">Globe artichoke</name>
    <name type="synonym">Cynara scolymus</name>
    <dbReference type="NCBI Taxonomy" id="59895"/>
    <lineage>
        <taxon>Eukaryota</taxon>
        <taxon>Viridiplantae</taxon>
        <taxon>Streptophyta</taxon>
        <taxon>Embryophyta</taxon>
        <taxon>Tracheophyta</taxon>
        <taxon>Spermatophyta</taxon>
        <taxon>Magnoliopsida</taxon>
        <taxon>eudicotyledons</taxon>
        <taxon>Gunneridae</taxon>
        <taxon>Pentapetalae</taxon>
        <taxon>asterids</taxon>
        <taxon>campanulids</taxon>
        <taxon>Asterales</taxon>
        <taxon>Asteraceae</taxon>
        <taxon>Carduoideae</taxon>
        <taxon>Cardueae</taxon>
        <taxon>Carduinae</taxon>
        <taxon>Cynara</taxon>
    </lineage>
</organism>
<sequence length="152" mass="17461">MQRLKICLGVARGLNYLHDPAGTQQRVLHRDIKSANILLDENWNAKISDLGLSKIGTFGYIDPLYLEMGVLTKESDIYSLGVVLFESLVRMWKKSYKEKKLDEIISRDLLQRMDLNFLETFSDIAYQCLQKTRDHISRSVAANGFEFLAENS</sequence>
<reference evidence="2 3" key="1">
    <citation type="journal article" date="2016" name="Sci. Rep.">
        <title>The genome sequence of the outbreeding globe artichoke constructed de novo incorporating a phase-aware low-pass sequencing strategy of F1 progeny.</title>
        <authorList>
            <person name="Scaglione D."/>
            <person name="Reyes-Chin-Wo S."/>
            <person name="Acquadro A."/>
            <person name="Froenicke L."/>
            <person name="Portis E."/>
            <person name="Beitel C."/>
            <person name="Tirone M."/>
            <person name="Mauro R."/>
            <person name="Lo Monaco A."/>
            <person name="Mauromicale G."/>
            <person name="Faccioli P."/>
            <person name="Cattivelli L."/>
            <person name="Rieseberg L."/>
            <person name="Michelmore R."/>
            <person name="Lanteri S."/>
        </authorList>
    </citation>
    <scope>NUCLEOTIDE SEQUENCE [LARGE SCALE GENOMIC DNA]</scope>
    <source>
        <strain evidence="2">2C</strain>
    </source>
</reference>
<dbReference type="Gramene" id="KVH91952">
    <property type="protein sequence ID" value="KVH91952"/>
    <property type="gene ID" value="Ccrd_006015"/>
</dbReference>
<dbReference type="GO" id="GO:0009506">
    <property type="term" value="C:plasmodesma"/>
    <property type="evidence" value="ECO:0007669"/>
    <property type="project" value="TreeGrafter"/>
</dbReference>
<keyword evidence="2" id="KW-0808">Transferase</keyword>
<dbReference type="InterPro" id="IPR045272">
    <property type="entry name" value="ANXUR1/2-like"/>
</dbReference>
<dbReference type="PROSITE" id="PS00108">
    <property type="entry name" value="PROTEIN_KINASE_ST"/>
    <property type="match status" value="1"/>
</dbReference>
<name>A0A103XJP1_CYNCS</name>
<dbReference type="InterPro" id="IPR000719">
    <property type="entry name" value="Prot_kinase_dom"/>
</dbReference>
<dbReference type="InterPro" id="IPR011009">
    <property type="entry name" value="Kinase-like_dom_sf"/>
</dbReference>
<accession>A0A103XJP1</accession>
<proteinExistence type="predicted"/>
<dbReference type="PANTHER" id="PTHR27003">
    <property type="entry name" value="OS07G0166700 PROTEIN"/>
    <property type="match status" value="1"/>
</dbReference>
<keyword evidence="3" id="KW-1185">Reference proteome</keyword>
<gene>
    <name evidence="2" type="ORF">Ccrd_006015</name>
</gene>
<evidence type="ECO:0000259" key="1">
    <source>
        <dbReference type="PROSITE" id="PS50011"/>
    </source>
</evidence>
<dbReference type="SUPFAM" id="SSF56112">
    <property type="entry name" value="Protein kinase-like (PK-like)"/>
    <property type="match status" value="1"/>
</dbReference>
<evidence type="ECO:0000313" key="3">
    <source>
        <dbReference type="Proteomes" id="UP000243975"/>
    </source>
</evidence>
<dbReference type="AlphaFoldDB" id="A0A103XJP1"/>
<keyword evidence="2" id="KW-0418">Kinase</keyword>
<evidence type="ECO:0000313" key="2">
    <source>
        <dbReference type="EMBL" id="KVH91952.1"/>
    </source>
</evidence>
<dbReference type="EMBL" id="LEKV01004897">
    <property type="protein sequence ID" value="KVH91952.1"/>
    <property type="molecule type" value="Genomic_DNA"/>
</dbReference>
<dbReference type="Pfam" id="PF00069">
    <property type="entry name" value="Pkinase"/>
    <property type="match status" value="1"/>
</dbReference>
<dbReference type="Gene3D" id="1.10.510.10">
    <property type="entry name" value="Transferase(Phosphotransferase) domain 1"/>
    <property type="match status" value="1"/>
</dbReference>
<protein>
    <submittedName>
        <fullName evidence="2">Protein kinase, catalytic domain-containing protein</fullName>
    </submittedName>
</protein>
<dbReference type="Proteomes" id="UP000243975">
    <property type="component" value="Unassembled WGS sequence"/>
</dbReference>
<dbReference type="GO" id="GO:0005886">
    <property type="term" value="C:plasma membrane"/>
    <property type="evidence" value="ECO:0007669"/>
    <property type="project" value="TreeGrafter"/>
</dbReference>
<dbReference type="OMA" id="RIIFIFP"/>
<dbReference type="PANTHER" id="PTHR27003:SF338">
    <property type="entry name" value="TYROSINE-PROTEIN KINASE, NON-RECEPTOR JAK_TYK2-RELATED"/>
    <property type="match status" value="1"/>
</dbReference>